<feature type="non-terminal residue" evidence="10">
    <location>
        <position position="108"/>
    </location>
</feature>
<organism evidence="10 11">
    <name type="scientific">Trichomalopsis sarcophagae</name>
    <dbReference type="NCBI Taxonomy" id="543379"/>
    <lineage>
        <taxon>Eukaryota</taxon>
        <taxon>Metazoa</taxon>
        <taxon>Ecdysozoa</taxon>
        <taxon>Arthropoda</taxon>
        <taxon>Hexapoda</taxon>
        <taxon>Insecta</taxon>
        <taxon>Pterygota</taxon>
        <taxon>Neoptera</taxon>
        <taxon>Endopterygota</taxon>
        <taxon>Hymenoptera</taxon>
        <taxon>Apocrita</taxon>
        <taxon>Proctotrupomorpha</taxon>
        <taxon>Chalcidoidea</taxon>
        <taxon>Pteromalidae</taxon>
        <taxon>Pteromalinae</taxon>
        <taxon>Trichomalopsis</taxon>
    </lineage>
</organism>
<evidence type="ECO:0000256" key="9">
    <source>
        <dbReference type="SAM" id="Phobius"/>
    </source>
</evidence>
<comment type="subcellular location">
    <subcellularLocation>
        <location evidence="1">Membrane</location>
        <topology evidence="1">Multi-pass membrane protein</topology>
    </subcellularLocation>
</comment>
<evidence type="ECO:0000313" key="10">
    <source>
        <dbReference type="EMBL" id="OXU17655.1"/>
    </source>
</evidence>
<evidence type="ECO:0000256" key="5">
    <source>
        <dbReference type="ARBA" id="ARBA00022989"/>
    </source>
</evidence>
<dbReference type="OrthoDB" id="7530072at2759"/>
<reference evidence="10 11" key="1">
    <citation type="journal article" date="2017" name="Curr. Biol.">
        <title>The Evolution of Venom by Co-option of Single-Copy Genes.</title>
        <authorList>
            <person name="Martinson E.O."/>
            <person name="Mrinalini"/>
            <person name="Kelkar Y.D."/>
            <person name="Chang C.H."/>
            <person name="Werren J.H."/>
        </authorList>
    </citation>
    <scope>NUCLEOTIDE SEQUENCE [LARGE SCALE GENOMIC DNA]</scope>
    <source>
        <strain evidence="10 11">Alberta</strain>
        <tissue evidence="10">Whole body</tissue>
    </source>
</reference>
<dbReference type="InterPro" id="IPR004117">
    <property type="entry name" value="7tm6_olfct_rcpt"/>
</dbReference>
<evidence type="ECO:0008006" key="12">
    <source>
        <dbReference type="Google" id="ProtNLM"/>
    </source>
</evidence>
<evidence type="ECO:0000313" key="11">
    <source>
        <dbReference type="Proteomes" id="UP000215335"/>
    </source>
</evidence>
<evidence type="ECO:0000256" key="1">
    <source>
        <dbReference type="ARBA" id="ARBA00004141"/>
    </source>
</evidence>
<name>A0A232EH30_9HYME</name>
<evidence type="ECO:0000256" key="3">
    <source>
        <dbReference type="ARBA" id="ARBA00022692"/>
    </source>
</evidence>
<evidence type="ECO:0000256" key="2">
    <source>
        <dbReference type="ARBA" id="ARBA00022606"/>
    </source>
</evidence>
<feature type="transmembrane region" description="Helical" evidence="9">
    <location>
        <begin position="28"/>
        <end position="48"/>
    </location>
</feature>
<dbReference type="GO" id="GO:0005549">
    <property type="term" value="F:odorant binding"/>
    <property type="evidence" value="ECO:0007669"/>
    <property type="project" value="InterPro"/>
</dbReference>
<accession>A0A232EH30</accession>
<keyword evidence="2" id="KW-0716">Sensory transduction</keyword>
<dbReference type="Proteomes" id="UP000215335">
    <property type="component" value="Unassembled WGS sequence"/>
</dbReference>
<evidence type="ECO:0000256" key="7">
    <source>
        <dbReference type="ARBA" id="ARBA00023170"/>
    </source>
</evidence>
<protein>
    <recommendedName>
        <fullName evidence="12">Odorant receptor</fullName>
    </recommendedName>
</protein>
<keyword evidence="5 9" id="KW-1133">Transmembrane helix</keyword>
<evidence type="ECO:0000256" key="6">
    <source>
        <dbReference type="ARBA" id="ARBA00023136"/>
    </source>
</evidence>
<dbReference type="GO" id="GO:0004984">
    <property type="term" value="F:olfactory receptor activity"/>
    <property type="evidence" value="ECO:0007669"/>
    <property type="project" value="InterPro"/>
</dbReference>
<dbReference type="AlphaFoldDB" id="A0A232EH30"/>
<evidence type="ECO:0000256" key="4">
    <source>
        <dbReference type="ARBA" id="ARBA00022725"/>
    </source>
</evidence>
<dbReference type="EMBL" id="NNAY01004616">
    <property type="protein sequence ID" value="OXU17655.1"/>
    <property type="molecule type" value="Genomic_DNA"/>
</dbReference>
<keyword evidence="11" id="KW-1185">Reference proteome</keyword>
<keyword evidence="8" id="KW-0807">Transducer</keyword>
<keyword evidence="6 9" id="KW-0472">Membrane</keyword>
<keyword evidence="4" id="KW-0552">Olfaction</keyword>
<dbReference type="Pfam" id="PF02949">
    <property type="entry name" value="7tm_6"/>
    <property type="match status" value="1"/>
</dbReference>
<comment type="caution">
    <text evidence="10">The sequence shown here is derived from an EMBL/GenBank/DDBJ whole genome shotgun (WGS) entry which is preliminary data.</text>
</comment>
<sequence length="108" mass="12854">MYHFFLYSMVLSGLSIFAIDIILNRDDYFILLKLVPCLAAAIVYIFYFNWPGQKIIEINDEIFTTIYLTNWYSFPLQTQKLMKFMFLRSADHIFIKASIFEMSFKTCS</sequence>
<proteinExistence type="predicted"/>
<evidence type="ECO:0000256" key="8">
    <source>
        <dbReference type="ARBA" id="ARBA00023224"/>
    </source>
</evidence>
<dbReference type="GO" id="GO:0016020">
    <property type="term" value="C:membrane"/>
    <property type="evidence" value="ECO:0007669"/>
    <property type="project" value="UniProtKB-SubCell"/>
</dbReference>
<keyword evidence="7" id="KW-0675">Receptor</keyword>
<gene>
    <name evidence="10" type="ORF">TSAR_016734</name>
</gene>
<keyword evidence="3 9" id="KW-0812">Transmembrane</keyword>
<dbReference type="GO" id="GO:0007165">
    <property type="term" value="P:signal transduction"/>
    <property type="evidence" value="ECO:0007669"/>
    <property type="project" value="UniProtKB-KW"/>
</dbReference>